<dbReference type="PANTHER" id="PTHR12606">
    <property type="entry name" value="SENTRIN/SUMO-SPECIFIC PROTEASE"/>
    <property type="match status" value="1"/>
</dbReference>
<keyword evidence="3" id="KW-0378">Hydrolase</keyword>
<dbReference type="SUPFAM" id="SSF54001">
    <property type="entry name" value="Cysteine proteinases"/>
    <property type="match status" value="1"/>
</dbReference>
<accession>A0A087G7W5</accession>
<feature type="domain" description="Ubiquitin-like protease family profile" evidence="5">
    <location>
        <begin position="11"/>
        <end position="203"/>
    </location>
</feature>
<dbReference type="OMA" id="IHWISVC"/>
<keyword evidence="7" id="KW-1185">Reference proteome</keyword>
<dbReference type="GO" id="GO:0016929">
    <property type="term" value="F:deSUMOylase activity"/>
    <property type="evidence" value="ECO:0007669"/>
    <property type="project" value="TreeGrafter"/>
</dbReference>
<evidence type="ECO:0000256" key="2">
    <source>
        <dbReference type="ARBA" id="ARBA00022670"/>
    </source>
</evidence>
<organism evidence="6 7">
    <name type="scientific">Arabis alpina</name>
    <name type="common">Alpine rock-cress</name>
    <dbReference type="NCBI Taxonomy" id="50452"/>
    <lineage>
        <taxon>Eukaryota</taxon>
        <taxon>Viridiplantae</taxon>
        <taxon>Streptophyta</taxon>
        <taxon>Embryophyta</taxon>
        <taxon>Tracheophyta</taxon>
        <taxon>Spermatophyta</taxon>
        <taxon>Magnoliopsida</taxon>
        <taxon>eudicotyledons</taxon>
        <taxon>Gunneridae</taxon>
        <taxon>Pentapetalae</taxon>
        <taxon>rosids</taxon>
        <taxon>malvids</taxon>
        <taxon>Brassicales</taxon>
        <taxon>Brassicaceae</taxon>
        <taxon>Arabideae</taxon>
        <taxon>Arabis</taxon>
    </lineage>
</organism>
<evidence type="ECO:0000256" key="4">
    <source>
        <dbReference type="ARBA" id="ARBA00022807"/>
    </source>
</evidence>
<dbReference type="PROSITE" id="PS50600">
    <property type="entry name" value="ULP_PROTEASE"/>
    <property type="match status" value="1"/>
</dbReference>
<sequence length="239" mass="27582">MKFEVLNFGPVVINDVLIRIGRYKRCLTKKDMDVVMDLFREKTSLGRLKLDRVGFMNSVFGMQLQDEYLQYLKNKDNHVWDRLILAYANGELPAQGKTSKKWGSDFVKIYFPLLVDNTHWISVCVNFVLRTVEVFDCCGRNYEKEVEAFAVTIPQIMKEIHTEAYGENLQLTPYSIIHVPVSCGLNRSKSDCGVYAIKYIECHFLNLPLDLLNDGNIRQARQKIAIDLWKAASNPAFFI</sequence>
<dbReference type="InterPro" id="IPR003653">
    <property type="entry name" value="Peptidase_C48_C"/>
</dbReference>
<dbReference type="AlphaFoldDB" id="A0A087G7W5"/>
<reference evidence="7" key="1">
    <citation type="journal article" date="2015" name="Nat. Plants">
        <title>Genome expansion of Arabis alpina linked with retrotransposition and reduced symmetric DNA methylation.</title>
        <authorList>
            <person name="Willing E.M."/>
            <person name="Rawat V."/>
            <person name="Mandakova T."/>
            <person name="Maumus F."/>
            <person name="James G.V."/>
            <person name="Nordstroem K.J."/>
            <person name="Becker C."/>
            <person name="Warthmann N."/>
            <person name="Chica C."/>
            <person name="Szarzynska B."/>
            <person name="Zytnicki M."/>
            <person name="Albani M.C."/>
            <person name="Kiefer C."/>
            <person name="Bergonzi S."/>
            <person name="Castaings L."/>
            <person name="Mateos J.L."/>
            <person name="Berns M.C."/>
            <person name="Bujdoso N."/>
            <person name="Piofczyk T."/>
            <person name="de Lorenzo L."/>
            <person name="Barrero-Sicilia C."/>
            <person name="Mateos I."/>
            <person name="Piednoel M."/>
            <person name="Hagmann J."/>
            <person name="Chen-Min-Tao R."/>
            <person name="Iglesias-Fernandez R."/>
            <person name="Schuster S.C."/>
            <person name="Alonso-Blanco C."/>
            <person name="Roudier F."/>
            <person name="Carbonero P."/>
            <person name="Paz-Ares J."/>
            <person name="Davis S.J."/>
            <person name="Pecinka A."/>
            <person name="Quesneville H."/>
            <person name="Colot V."/>
            <person name="Lysak M.A."/>
            <person name="Weigel D."/>
            <person name="Coupland G."/>
            <person name="Schneeberger K."/>
        </authorList>
    </citation>
    <scope>NUCLEOTIDE SEQUENCE [LARGE SCALE GENOMIC DNA]</scope>
    <source>
        <strain evidence="7">cv. Pajares</strain>
    </source>
</reference>
<dbReference type="PANTHER" id="PTHR12606:SF149">
    <property type="entry name" value="UBIQUITIN-LIKE PROTEASE FAMILY PROFILE DOMAIN-CONTAINING PROTEIN"/>
    <property type="match status" value="1"/>
</dbReference>
<proteinExistence type="inferred from homology"/>
<dbReference type="GO" id="GO:0005634">
    <property type="term" value="C:nucleus"/>
    <property type="evidence" value="ECO:0007669"/>
    <property type="project" value="TreeGrafter"/>
</dbReference>
<dbReference type="Gramene" id="KFK25967">
    <property type="protein sequence ID" value="KFK25967"/>
    <property type="gene ID" value="AALP_AA8G186400"/>
</dbReference>
<keyword evidence="2" id="KW-0645">Protease</keyword>
<dbReference type="Gene3D" id="3.40.395.10">
    <property type="entry name" value="Adenoviral Proteinase, Chain A"/>
    <property type="match status" value="1"/>
</dbReference>
<dbReference type="Proteomes" id="UP000029120">
    <property type="component" value="Chromosome 8"/>
</dbReference>
<dbReference type="EMBL" id="CM002876">
    <property type="protein sequence ID" value="KFK25967.1"/>
    <property type="molecule type" value="Genomic_DNA"/>
</dbReference>
<evidence type="ECO:0000256" key="3">
    <source>
        <dbReference type="ARBA" id="ARBA00022801"/>
    </source>
</evidence>
<comment type="similarity">
    <text evidence="1">Belongs to the peptidase C48 family.</text>
</comment>
<dbReference type="GO" id="GO:0016926">
    <property type="term" value="P:protein desumoylation"/>
    <property type="evidence" value="ECO:0007669"/>
    <property type="project" value="TreeGrafter"/>
</dbReference>
<gene>
    <name evidence="6" type="ordered locus">AALP_Aa8g186400</name>
</gene>
<protein>
    <recommendedName>
        <fullName evidence="5">Ubiquitin-like protease family profile domain-containing protein</fullName>
    </recommendedName>
</protein>
<evidence type="ECO:0000256" key="1">
    <source>
        <dbReference type="ARBA" id="ARBA00005234"/>
    </source>
</evidence>
<evidence type="ECO:0000259" key="5">
    <source>
        <dbReference type="PROSITE" id="PS50600"/>
    </source>
</evidence>
<dbReference type="Pfam" id="PF02902">
    <property type="entry name" value="Peptidase_C48"/>
    <property type="match status" value="1"/>
</dbReference>
<evidence type="ECO:0000313" key="6">
    <source>
        <dbReference type="EMBL" id="KFK25967.1"/>
    </source>
</evidence>
<evidence type="ECO:0000313" key="7">
    <source>
        <dbReference type="Proteomes" id="UP000029120"/>
    </source>
</evidence>
<dbReference type="OrthoDB" id="1100833at2759"/>
<name>A0A087G7W5_ARAAL</name>
<keyword evidence="4" id="KW-0788">Thiol protease</keyword>
<dbReference type="GO" id="GO:0006508">
    <property type="term" value="P:proteolysis"/>
    <property type="evidence" value="ECO:0007669"/>
    <property type="project" value="UniProtKB-KW"/>
</dbReference>
<dbReference type="InterPro" id="IPR038765">
    <property type="entry name" value="Papain-like_cys_pep_sf"/>
</dbReference>